<protein>
    <submittedName>
        <fullName evidence="1">Uncharacterized protein</fullName>
    </submittedName>
</protein>
<feature type="non-terminal residue" evidence="1">
    <location>
        <position position="1"/>
    </location>
</feature>
<name>A0AA39EZJ7_9HYME</name>
<dbReference type="Proteomes" id="UP001168990">
    <property type="component" value="Unassembled WGS sequence"/>
</dbReference>
<sequence length="230" mass="27007">LKNAAKKFEEYINCLQTVDNKKIIQINRKTGFIGMIMMTICKACEQIIRKYQSELTKPKIKQFLMNKIFHHIGMRFDNKVMNDHILAQNILDNHRTQLCKYVIEIDLNTLPMLSCTDVKCSWKQDHKRVLETYIPRPIEQHSCFRKKKEIKYMVTPAQGLKMQEIFKNSCLSPLLLDRLVEGQSLRCFGVLGIYLSHAALAEFRRTNSKWRTSRGLIKNTILATWLCLRL</sequence>
<organism evidence="1 2">
    <name type="scientific">Microctonus aethiopoides</name>
    <dbReference type="NCBI Taxonomy" id="144406"/>
    <lineage>
        <taxon>Eukaryota</taxon>
        <taxon>Metazoa</taxon>
        <taxon>Ecdysozoa</taxon>
        <taxon>Arthropoda</taxon>
        <taxon>Hexapoda</taxon>
        <taxon>Insecta</taxon>
        <taxon>Pterygota</taxon>
        <taxon>Neoptera</taxon>
        <taxon>Endopterygota</taxon>
        <taxon>Hymenoptera</taxon>
        <taxon>Apocrita</taxon>
        <taxon>Ichneumonoidea</taxon>
        <taxon>Braconidae</taxon>
        <taxon>Euphorinae</taxon>
        <taxon>Microctonus</taxon>
    </lineage>
</organism>
<dbReference type="EMBL" id="JAQQBS010001943">
    <property type="protein sequence ID" value="KAK0156928.1"/>
    <property type="molecule type" value="Genomic_DNA"/>
</dbReference>
<reference evidence="1" key="2">
    <citation type="submission" date="2023-03" db="EMBL/GenBank/DDBJ databases">
        <authorList>
            <person name="Inwood S.N."/>
            <person name="Skelly J.G."/>
            <person name="Guhlin J."/>
            <person name="Harrop T.W.R."/>
            <person name="Goldson S.G."/>
            <person name="Dearden P.K."/>
        </authorList>
    </citation>
    <scope>NUCLEOTIDE SEQUENCE</scope>
    <source>
        <strain evidence="1">Irish</strain>
        <tissue evidence="1">Whole body</tissue>
    </source>
</reference>
<evidence type="ECO:0000313" key="1">
    <source>
        <dbReference type="EMBL" id="KAK0156928.1"/>
    </source>
</evidence>
<accession>A0AA39EZJ7</accession>
<dbReference type="AlphaFoldDB" id="A0AA39EZJ7"/>
<proteinExistence type="predicted"/>
<evidence type="ECO:0000313" key="2">
    <source>
        <dbReference type="Proteomes" id="UP001168990"/>
    </source>
</evidence>
<comment type="caution">
    <text evidence="1">The sequence shown here is derived from an EMBL/GenBank/DDBJ whole genome shotgun (WGS) entry which is preliminary data.</text>
</comment>
<keyword evidence="2" id="KW-1185">Reference proteome</keyword>
<reference evidence="1" key="1">
    <citation type="journal article" date="2023" name="bioRxiv">
        <title>Scaffold-level genome assemblies of two parasitoid biocontrol wasps reveal the parthenogenesis mechanism and an associated novel virus.</title>
        <authorList>
            <person name="Inwood S."/>
            <person name="Skelly J."/>
            <person name="Guhlin J."/>
            <person name="Harrop T."/>
            <person name="Goldson S."/>
            <person name="Dearden P."/>
        </authorList>
    </citation>
    <scope>NUCLEOTIDE SEQUENCE</scope>
    <source>
        <strain evidence="1">Irish</strain>
        <tissue evidence="1">Whole body</tissue>
    </source>
</reference>
<gene>
    <name evidence="1" type="ORF">PV328_012111</name>
</gene>